<accession>A0A8S5RIX7</accession>
<protein>
    <submittedName>
        <fullName evidence="1">Uncharacterized protein</fullName>
    </submittedName>
</protein>
<sequence>MNYKNLTKETLPVEFQNRIERFNRLFSAATDHSFEEDDLFEYEMLCIKQALSFSEFFQDFGDEQYQDFLKQYESLYDLVDAIKDKLQFFDNGHTGNSMSMSWLLFRTYRERPELVPYMHGCLAQLVGDEGYYDDRSDVPEL</sequence>
<reference evidence="1" key="1">
    <citation type="journal article" date="2021" name="Proc. Natl. Acad. Sci. U.S.A.">
        <title>A Catalog of Tens of Thousands of Viruses from Human Metagenomes Reveals Hidden Associations with Chronic Diseases.</title>
        <authorList>
            <person name="Tisza M.J."/>
            <person name="Buck C.B."/>
        </authorList>
    </citation>
    <scope>NUCLEOTIDE SEQUENCE</scope>
    <source>
        <strain evidence="1">CtML55</strain>
    </source>
</reference>
<proteinExistence type="predicted"/>
<dbReference type="EMBL" id="BK059105">
    <property type="protein sequence ID" value="DAE31123.1"/>
    <property type="molecule type" value="Genomic_DNA"/>
</dbReference>
<organism evidence="1">
    <name type="scientific">virus sp. ctML55</name>
    <dbReference type="NCBI Taxonomy" id="2827627"/>
    <lineage>
        <taxon>Viruses</taxon>
    </lineage>
</organism>
<evidence type="ECO:0000313" key="1">
    <source>
        <dbReference type="EMBL" id="DAE31123.1"/>
    </source>
</evidence>
<name>A0A8S5RIX7_9VIRU</name>